<dbReference type="Gene3D" id="3.90.550.10">
    <property type="entry name" value="Spore Coat Polysaccharide Biosynthesis Protein SpsA, Chain A"/>
    <property type="match status" value="1"/>
</dbReference>
<dbReference type="EMBL" id="HG793131">
    <property type="protein sequence ID" value="CDK29985.1"/>
    <property type="molecule type" value="Genomic_DNA"/>
</dbReference>
<dbReference type="GeneID" id="34523353"/>
<keyword evidence="3" id="KW-0328">Glycosyltransferase</keyword>
<dbReference type="FunFam" id="3.90.550.10:FF:000051">
    <property type="entry name" value="Alpha-1,2-mannosyltransferase (Ktr4)"/>
    <property type="match status" value="1"/>
</dbReference>
<dbReference type="AlphaFoldDB" id="W6MY43"/>
<organism evidence="6 7">
    <name type="scientific">Kuraishia capsulata CBS 1993</name>
    <dbReference type="NCBI Taxonomy" id="1382522"/>
    <lineage>
        <taxon>Eukaryota</taxon>
        <taxon>Fungi</taxon>
        <taxon>Dikarya</taxon>
        <taxon>Ascomycota</taxon>
        <taxon>Saccharomycotina</taxon>
        <taxon>Pichiomycetes</taxon>
        <taxon>Pichiales</taxon>
        <taxon>Pichiaceae</taxon>
        <taxon>Kuraishia</taxon>
    </lineage>
</organism>
<dbReference type="PANTHER" id="PTHR31121">
    <property type="entry name" value="ALPHA-1,2 MANNOSYLTRANSFERASE KTR1"/>
    <property type="match status" value="1"/>
</dbReference>
<dbReference type="InterPro" id="IPR002685">
    <property type="entry name" value="Glyco_trans_15"/>
</dbReference>
<evidence type="ECO:0000256" key="1">
    <source>
        <dbReference type="ARBA" id="ARBA00004606"/>
    </source>
</evidence>
<evidence type="ECO:0008006" key="8">
    <source>
        <dbReference type="Google" id="ProtNLM"/>
    </source>
</evidence>
<name>W6MY43_9ASCO</name>
<evidence type="ECO:0000256" key="4">
    <source>
        <dbReference type="ARBA" id="ARBA00022679"/>
    </source>
</evidence>
<dbReference type="OrthoDB" id="439943at2759"/>
<dbReference type="GO" id="GO:0000032">
    <property type="term" value="P:cell wall mannoprotein biosynthetic process"/>
    <property type="evidence" value="ECO:0007669"/>
    <property type="project" value="TreeGrafter"/>
</dbReference>
<evidence type="ECO:0000313" key="6">
    <source>
        <dbReference type="EMBL" id="CDK29985.1"/>
    </source>
</evidence>
<dbReference type="SUPFAM" id="SSF53448">
    <property type="entry name" value="Nucleotide-diphospho-sugar transferases"/>
    <property type="match status" value="1"/>
</dbReference>
<dbReference type="Pfam" id="PF01793">
    <property type="entry name" value="Glyco_transf_15"/>
    <property type="match status" value="1"/>
</dbReference>
<comment type="subcellular location">
    <subcellularLocation>
        <location evidence="1">Membrane</location>
        <topology evidence="1">Single-pass type II membrane protein</topology>
    </subcellularLocation>
</comment>
<dbReference type="GO" id="GO:0005794">
    <property type="term" value="C:Golgi apparatus"/>
    <property type="evidence" value="ECO:0007669"/>
    <property type="project" value="TreeGrafter"/>
</dbReference>
<evidence type="ECO:0000256" key="5">
    <source>
        <dbReference type="ARBA" id="ARBA00022968"/>
    </source>
</evidence>
<sequence>MVRLNRRITRIALLGSLVTISVVLSVGHFSALRLSAEYNEQVSKVSQGLADYLEDFNIHFSDFFRGSSSDYGKEYGVGEMPWTEIQERLTFKEVTWKKPKKIVAENMEFYRKLLKTPIKEPKVDNLIRPPGKGQNYERASATFAVLVRNHELRGLASTIRQIESTFNHKYHYPYVLLNDKPFSSTFKKSIKSLVSGEVFFEQVPQETWDVPAEIDQDKMKAAMANLKAHNVGYADKLSYHNMCRYYSGEFFNHPRMQEFKYYWRIEPNTQYFCDIDYDVFKFMESEKKTYGFVISLYDIERSVESLWPTTLDFVAKNPGFVHPNASFSWLTENLQNPQKTSMANGYSTCHFWSNFEIGDLDFFRGEAYQRYIDALNDAGGFYYERWGDAPVHSIGLGLFEDRSKIHWFRDIGYKHDPYENAPNSVQCPKGKKAHIPGDFSYGHLYDQNCMANWVKYEMNDQLLGVY</sequence>
<comment type="similarity">
    <text evidence="2">Belongs to the glycosyltransferase 15 family.</text>
</comment>
<evidence type="ECO:0000256" key="3">
    <source>
        <dbReference type="ARBA" id="ARBA00022676"/>
    </source>
</evidence>
<dbReference type="RefSeq" id="XP_022461965.1">
    <property type="nucleotide sequence ID" value="XM_022604574.1"/>
</dbReference>
<accession>W6MY43</accession>
<evidence type="ECO:0000313" key="7">
    <source>
        <dbReference type="Proteomes" id="UP000019384"/>
    </source>
</evidence>
<keyword evidence="4" id="KW-0808">Transferase</keyword>
<dbReference type="STRING" id="1382522.W6MY43"/>
<keyword evidence="5" id="KW-0812">Transmembrane</keyword>
<dbReference type="PANTHER" id="PTHR31121:SF7">
    <property type="entry name" value="MANNOSYLTRANSFERASE KTR4-RELATED"/>
    <property type="match status" value="1"/>
</dbReference>
<evidence type="ECO:0000256" key="2">
    <source>
        <dbReference type="ARBA" id="ARBA00007677"/>
    </source>
</evidence>
<dbReference type="GO" id="GO:0016020">
    <property type="term" value="C:membrane"/>
    <property type="evidence" value="ECO:0007669"/>
    <property type="project" value="UniProtKB-SubCell"/>
</dbReference>
<reference evidence="6" key="1">
    <citation type="submission" date="2013-12" db="EMBL/GenBank/DDBJ databases">
        <authorList>
            <person name="Genoscope - CEA"/>
        </authorList>
    </citation>
    <scope>NUCLEOTIDE SEQUENCE</scope>
    <source>
        <strain evidence="6">CBS 1993</strain>
    </source>
</reference>
<dbReference type="GO" id="GO:0000026">
    <property type="term" value="F:alpha-1,2-mannosyltransferase activity"/>
    <property type="evidence" value="ECO:0007669"/>
    <property type="project" value="TreeGrafter"/>
</dbReference>
<dbReference type="HOGENOM" id="CLU_024327_1_1_1"/>
<dbReference type="GO" id="GO:0006487">
    <property type="term" value="P:protein N-linked glycosylation"/>
    <property type="evidence" value="ECO:0007669"/>
    <property type="project" value="TreeGrafter"/>
</dbReference>
<dbReference type="InterPro" id="IPR029044">
    <property type="entry name" value="Nucleotide-diphossugar_trans"/>
</dbReference>
<keyword evidence="5" id="KW-0735">Signal-anchor</keyword>
<reference evidence="6" key="2">
    <citation type="submission" date="2014-02" db="EMBL/GenBank/DDBJ databases">
        <title>Complete DNA sequence of /Kuraishia capsulata/ illustrates novel genomic features among budding yeasts (/Saccharomycotina/).</title>
        <authorList>
            <person name="Morales L."/>
            <person name="Noel B."/>
            <person name="Porcel B."/>
            <person name="Marcet-Houben M."/>
            <person name="Hullo M-F."/>
            <person name="Sacerdot C."/>
            <person name="Tekaia F."/>
            <person name="Leh-Louis V."/>
            <person name="Despons L."/>
            <person name="Khanna V."/>
            <person name="Aury J-M."/>
            <person name="Barbe V."/>
            <person name="Couloux A."/>
            <person name="Labadie K."/>
            <person name="Pelletier E."/>
            <person name="Souciet J-L."/>
            <person name="Boekhout T."/>
            <person name="Gabaldon T."/>
            <person name="Wincker P."/>
            <person name="Dujon B."/>
        </authorList>
    </citation>
    <scope>NUCLEOTIDE SEQUENCE</scope>
    <source>
        <strain evidence="6">CBS 1993</strain>
    </source>
</reference>
<gene>
    <name evidence="6" type="ORF">KUCA_T00005980001</name>
</gene>
<keyword evidence="7" id="KW-1185">Reference proteome</keyword>
<proteinExistence type="inferred from homology"/>
<protein>
    <recommendedName>
        <fullName evidence="8">Glycosyltransferase family 15 protein</fullName>
    </recommendedName>
</protein>
<dbReference type="GO" id="GO:0006493">
    <property type="term" value="P:protein O-linked glycosylation"/>
    <property type="evidence" value="ECO:0007669"/>
    <property type="project" value="TreeGrafter"/>
</dbReference>
<dbReference type="Proteomes" id="UP000019384">
    <property type="component" value="Unassembled WGS sequence"/>
</dbReference>